<keyword evidence="4" id="KW-0010">Activator</keyword>
<dbReference type="PRINTS" id="PR00039">
    <property type="entry name" value="HTHLYSR"/>
</dbReference>
<dbReference type="AlphaFoldDB" id="A0A051UGF8"/>
<dbReference type="SUPFAM" id="SSF46785">
    <property type="entry name" value="Winged helix' DNA-binding domain"/>
    <property type="match status" value="1"/>
</dbReference>
<dbReference type="PANTHER" id="PTHR30346">
    <property type="entry name" value="TRANSCRIPTIONAL DUAL REGULATOR HCAR-RELATED"/>
    <property type="match status" value="1"/>
</dbReference>
<dbReference type="InterPro" id="IPR000847">
    <property type="entry name" value="LysR_HTH_N"/>
</dbReference>
<dbReference type="GO" id="GO:0003700">
    <property type="term" value="F:DNA-binding transcription factor activity"/>
    <property type="evidence" value="ECO:0007669"/>
    <property type="project" value="InterPro"/>
</dbReference>
<dbReference type="FunFam" id="1.10.10.10:FF:000001">
    <property type="entry name" value="LysR family transcriptional regulator"/>
    <property type="match status" value="1"/>
</dbReference>
<evidence type="ECO:0000313" key="10">
    <source>
        <dbReference type="Proteomes" id="UP000025947"/>
    </source>
</evidence>
<dbReference type="GO" id="GO:0032993">
    <property type="term" value="C:protein-DNA complex"/>
    <property type="evidence" value="ECO:0007669"/>
    <property type="project" value="TreeGrafter"/>
</dbReference>
<dbReference type="Gene3D" id="3.40.190.290">
    <property type="match status" value="1"/>
</dbReference>
<dbReference type="PANTHER" id="PTHR30346:SF28">
    <property type="entry name" value="HTH-TYPE TRANSCRIPTIONAL REGULATOR CYNR"/>
    <property type="match status" value="1"/>
</dbReference>
<organism evidence="9 10">
    <name type="scientific">Mycobacterium [tuberculosis] TKK-01-0051</name>
    <dbReference type="NCBI Taxonomy" id="1324261"/>
    <lineage>
        <taxon>Bacteria</taxon>
        <taxon>Bacillati</taxon>
        <taxon>Actinomycetota</taxon>
        <taxon>Actinomycetes</taxon>
        <taxon>Mycobacteriales</taxon>
        <taxon>Mycobacteriaceae</taxon>
        <taxon>Mycobacterium</taxon>
        <taxon>Mycobacterium avium complex (MAC)</taxon>
    </lineage>
</organism>
<dbReference type="Pfam" id="PF03466">
    <property type="entry name" value="LysR_substrate"/>
    <property type="match status" value="1"/>
</dbReference>
<keyword evidence="10" id="KW-1185">Reference proteome</keyword>
<proteinExistence type="inferred from homology"/>
<evidence type="ECO:0000313" key="9">
    <source>
        <dbReference type="EMBL" id="KBZ68262.1"/>
    </source>
</evidence>
<evidence type="ECO:0000256" key="2">
    <source>
        <dbReference type="ARBA" id="ARBA00023015"/>
    </source>
</evidence>
<evidence type="ECO:0000256" key="1">
    <source>
        <dbReference type="ARBA" id="ARBA00009437"/>
    </source>
</evidence>
<name>A0A051UGF8_9MYCO</name>
<keyword evidence="5" id="KW-0804">Transcription</keyword>
<keyword evidence="2" id="KW-0805">Transcription regulation</keyword>
<comment type="caution">
    <text evidence="9">The sequence shown here is derived from an EMBL/GenBank/DDBJ whole genome shotgun (WGS) entry which is preliminary data.</text>
</comment>
<dbReference type="Pfam" id="PF00126">
    <property type="entry name" value="HTH_1"/>
    <property type="match status" value="1"/>
</dbReference>
<feature type="domain" description="HTH lysR-type" evidence="8">
    <location>
        <begin position="6"/>
        <end position="63"/>
    </location>
</feature>
<evidence type="ECO:0000256" key="5">
    <source>
        <dbReference type="ARBA" id="ARBA00023163"/>
    </source>
</evidence>
<gene>
    <name evidence="9" type="ORF">K875_00809</name>
</gene>
<dbReference type="PROSITE" id="PS50931">
    <property type="entry name" value="HTH_LYSR"/>
    <property type="match status" value="1"/>
</dbReference>
<dbReference type="GO" id="GO:0003677">
    <property type="term" value="F:DNA binding"/>
    <property type="evidence" value="ECO:0007669"/>
    <property type="project" value="UniProtKB-KW"/>
</dbReference>
<dbReference type="Gene3D" id="1.10.10.10">
    <property type="entry name" value="Winged helix-like DNA-binding domain superfamily/Winged helix DNA-binding domain"/>
    <property type="match status" value="1"/>
</dbReference>
<dbReference type="Proteomes" id="UP000025947">
    <property type="component" value="Unassembled WGS sequence"/>
</dbReference>
<dbReference type="EMBL" id="JLXW01000002">
    <property type="protein sequence ID" value="KBZ68262.1"/>
    <property type="molecule type" value="Genomic_DNA"/>
</dbReference>
<comment type="similarity">
    <text evidence="1">Belongs to the LysR transcriptional regulatory family.</text>
</comment>
<reference evidence="9 10" key="1">
    <citation type="submission" date="2014-04" db="EMBL/GenBank/DDBJ databases">
        <title>The Genome Sequence of Mycobacterium tuberculosis TKK-01-0051.</title>
        <authorList>
            <consortium name="The Broad Institute Genomics Platform"/>
            <consortium name="The Broad Institute Genome Sequencing Center for Infectious Disease"/>
            <person name="Earl A.M."/>
            <person name="Cohen K."/>
            <person name="Pym A."/>
            <person name="Bishai W."/>
            <person name="Maharaj K."/>
            <person name="Desjardins C."/>
            <person name="Abeel T."/>
            <person name="Young S."/>
            <person name="Zeng Q."/>
            <person name="Gargeya S."/>
            <person name="Abouelleil A."/>
            <person name="Alvarado L."/>
            <person name="Chapman S.B."/>
            <person name="Gainer-Dewar J."/>
            <person name="Goldberg J."/>
            <person name="Griggs A."/>
            <person name="Gujja S."/>
            <person name="Hansen M."/>
            <person name="Howarth C."/>
            <person name="Imamovic A."/>
            <person name="Larimer J."/>
            <person name="Murphy C."/>
            <person name="Naylor J."/>
            <person name="Pearson M."/>
            <person name="Poon T.W."/>
            <person name="Priest M."/>
            <person name="Roberts A."/>
            <person name="Saif S."/>
            <person name="Shea T."/>
            <person name="Sykes S."/>
            <person name="Wortman J."/>
            <person name="Nusbaum C."/>
            <person name="Birren B."/>
        </authorList>
    </citation>
    <scope>NUCLEOTIDE SEQUENCE [LARGE SCALE GENOMIC DNA]</scope>
    <source>
        <strain evidence="9 10">TKK-01-0051</strain>
    </source>
</reference>
<evidence type="ECO:0000259" key="8">
    <source>
        <dbReference type="PROSITE" id="PS50931"/>
    </source>
</evidence>
<protein>
    <recommendedName>
        <fullName evidence="6">Probable hydrogen peroxide-inducible genes activator</fullName>
    </recommendedName>
</protein>
<keyword evidence="3" id="KW-0238">DNA-binding</keyword>
<dbReference type="HOGENOM" id="CLU_039613_6_4_11"/>
<dbReference type="SUPFAM" id="SSF53850">
    <property type="entry name" value="Periplasmic binding protein-like II"/>
    <property type="match status" value="1"/>
</dbReference>
<dbReference type="InterPro" id="IPR036390">
    <property type="entry name" value="WH_DNA-bd_sf"/>
</dbReference>
<dbReference type="InterPro" id="IPR036388">
    <property type="entry name" value="WH-like_DNA-bd_sf"/>
</dbReference>
<evidence type="ECO:0000256" key="3">
    <source>
        <dbReference type="ARBA" id="ARBA00023125"/>
    </source>
</evidence>
<dbReference type="PATRIC" id="fig|1324261.3.peg.818"/>
<dbReference type="InterPro" id="IPR005119">
    <property type="entry name" value="LysR_subst-bd"/>
</dbReference>
<evidence type="ECO:0000256" key="6">
    <source>
        <dbReference type="ARBA" id="ARBA00040885"/>
    </source>
</evidence>
<evidence type="ECO:0000256" key="7">
    <source>
        <dbReference type="ARBA" id="ARBA00056658"/>
    </source>
</evidence>
<sequence length="306" mass="31629">MIIAGVELRHLEYFLAVADTRSFTAAAKRLHVVQSGVSATIKALERELDTELFVRNAAGVALSPAGEALRPHARATLDAARAAKDAVDAARGSVRGTVTVGTLTSVSVIDVPTVLAELHARHPEVVVHLRAASAGSAGLAAQLRDGDLDVAFLVFTGPPPADLHTRLVASVPLLLVVPAEHPLARRTAVSLADLAGMSFVDGPPGYGNRAVVDNAFAAAGVERTVAVEVADIGTAATCIRKGLGIGFLSWSILEGIDSSGLVSVRIAGHDLQWRLYVATSATRQASAATRALLALIEEVAGEAANI</sequence>
<accession>A0A051UGF8</accession>
<comment type="function">
    <text evidence="7">Required for the induction the katG gene for catalase. Involved in the response to hydrogen peroxide.</text>
</comment>
<evidence type="ECO:0000256" key="4">
    <source>
        <dbReference type="ARBA" id="ARBA00023159"/>
    </source>
</evidence>